<dbReference type="SUPFAM" id="SSF89550">
    <property type="entry name" value="PHP domain-like"/>
    <property type="match status" value="1"/>
</dbReference>
<dbReference type="InterPro" id="IPR003141">
    <property type="entry name" value="Pol/His_phosphatase_N"/>
</dbReference>
<dbReference type="GO" id="GO:0006260">
    <property type="term" value="P:DNA replication"/>
    <property type="evidence" value="ECO:0007669"/>
    <property type="project" value="InterPro"/>
</dbReference>
<dbReference type="Pfam" id="PF02811">
    <property type="entry name" value="PHP"/>
    <property type="match status" value="1"/>
</dbReference>
<dbReference type="GO" id="GO:0008408">
    <property type="term" value="F:3'-5' exonuclease activity"/>
    <property type="evidence" value="ECO:0007669"/>
    <property type="project" value="InterPro"/>
</dbReference>
<dbReference type="InterPro" id="IPR004013">
    <property type="entry name" value="PHP_dom"/>
</dbReference>
<evidence type="ECO:0000313" key="2">
    <source>
        <dbReference type="EMBL" id="SVA00234.1"/>
    </source>
</evidence>
<dbReference type="PANTHER" id="PTHR32294:SF4">
    <property type="entry name" value="ERROR-PRONE DNA POLYMERASE"/>
    <property type="match status" value="1"/>
</dbReference>
<gene>
    <name evidence="2" type="ORF">METZ01_LOCUS53088</name>
</gene>
<sequence length="203" mass="22509">MYAELHCHSNYSFQEGASSVEDLLVRARDLGLRALALTDHDNLCGAMHFAQVAKTLDMQSITGVEMTIKGGKEGEGGSHLTFLAENQEGYSQLSNIISYSYVASDRRNPALDLKYLPDSLDGLILLTGCRTGRVPSLLTEGRFAEAETQLKQYLDWFGTDNVFVELQQNLVQGDTSRNRRLIDLAKKLDVSTVATNNVHYHVP</sequence>
<reference evidence="2" key="1">
    <citation type="submission" date="2018-05" db="EMBL/GenBank/DDBJ databases">
        <authorList>
            <person name="Lanie J.A."/>
            <person name="Ng W.-L."/>
            <person name="Kazmierczak K.M."/>
            <person name="Andrzejewski T.M."/>
            <person name="Davidsen T.M."/>
            <person name="Wayne K.J."/>
            <person name="Tettelin H."/>
            <person name="Glass J.I."/>
            <person name="Rusch D."/>
            <person name="Podicherti R."/>
            <person name="Tsui H.-C.T."/>
            <person name="Winkler M.E."/>
        </authorList>
    </citation>
    <scope>NUCLEOTIDE SEQUENCE</scope>
</reference>
<dbReference type="PANTHER" id="PTHR32294">
    <property type="entry name" value="DNA POLYMERASE III SUBUNIT ALPHA"/>
    <property type="match status" value="1"/>
</dbReference>
<accession>A0A381S9S1</accession>
<dbReference type="EMBL" id="UINC01002781">
    <property type="protein sequence ID" value="SVA00234.1"/>
    <property type="molecule type" value="Genomic_DNA"/>
</dbReference>
<dbReference type="Gene3D" id="3.20.20.140">
    <property type="entry name" value="Metal-dependent hydrolases"/>
    <property type="match status" value="1"/>
</dbReference>
<feature type="domain" description="Polymerase/histidinol phosphatase N-terminal" evidence="1">
    <location>
        <begin position="3"/>
        <end position="70"/>
    </location>
</feature>
<organism evidence="2">
    <name type="scientific">marine metagenome</name>
    <dbReference type="NCBI Taxonomy" id="408172"/>
    <lineage>
        <taxon>unclassified sequences</taxon>
        <taxon>metagenomes</taxon>
        <taxon>ecological metagenomes</taxon>
    </lineage>
</organism>
<dbReference type="AlphaFoldDB" id="A0A381S9S1"/>
<name>A0A381S9S1_9ZZZZ</name>
<dbReference type="InterPro" id="IPR004805">
    <property type="entry name" value="DnaE2/DnaE/PolC"/>
</dbReference>
<dbReference type="SMART" id="SM00481">
    <property type="entry name" value="POLIIIAc"/>
    <property type="match status" value="1"/>
</dbReference>
<dbReference type="InterPro" id="IPR016195">
    <property type="entry name" value="Pol/histidinol_Pase-like"/>
</dbReference>
<proteinExistence type="predicted"/>
<feature type="non-terminal residue" evidence="2">
    <location>
        <position position="203"/>
    </location>
</feature>
<protein>
    <recommendedName>
        <fullName evidence="1">Polymerase/histidinol phosphatase N-terminal domain-containing protein</fullName>
    </recommendedName>
</protein>
<evidence type="ECO:0000259" key="1">
    <source>
        <dbReference type="SMART" id="SM00481"/>
    </source>
</evidence>